<evidence type="ECO:0000313" key="3">
    <source>
        <dbReference type="Proteomes" id="UP001054945"/>
    </source>
</evidence>
<comment type="caution">
    <text evidence="2">The sequence shown here is derived from an EMBL/GenBank/DDBJ whole genome shotgun (WGS) entry which is preliminary data.</text>
</comment>
<proteinExistence type="predicted"/>
<sequence length="62" mass="6776">LRIAVEHSSDSTYGAPSQSKAVALSAPSSDTEDESHTIFEPETCLHVKTMCLQMCLLKTLYC</sequence>
<gene>
    <name evidence="2" type="ORF">CEXT_595981</name>
</gene>
<evidence type="ECO:0000313" key="2">
    <source>
        <dbReference type="EMBL" id="GIX84352.1"/>
    </source>
</evidence>
<feature type="non-terminal residue" evidence="2">
    <location>
        <position position="1"/>
    </location>
</feature>
<protein>
    <submittedName>
        <fullName evidence="2">Uncharacterized protein</fullName>
    </submittedName>
</protein>
<keyword evidence="3" id="KW-1185">Reference proteome</keyword>
<feature type="compositionally biased region" description="Polar residues" evidence="1">
    <location>
        <begin position="10"/>
        <end position="20"/>
    </location>
</feature>
<dbReference type="AlphaFoldDB" id="A0AAV4NHU5"/>
<dbReference type="EMBL" id="BPLR01020953">
    <property type="protein sequence ID" value="GIX84352.1"/>
    <property type="molecule type" value="Genomic_DNA"/>
</dbReference>
<dbReference type="Proteomes" id="UP001054945">
    <property type="component" value="Unassembled WGS sequence"/>
</dbReference>
<feature type="region of interest" description="Disordered" evidence="1">
    <location>
        <begin position="1"/>
        <end position="34"/>
    </location>
</feature>
<organism evidence="2 3">
    <name type="scientific">Caerostris extrusa</name>
    <name type="common">Bark spider</name>
    <name type="synonym">Caerostris bankana</name>
    <dbReference type="NCBI Taxonomy" id="172846"/>
    <lineage>
        <taxon>Eukaryota</taxon>
        <taxon>Metazoa</taxon>
        <taxon>Ecdysozoa</taxon>
        <taxon>Arthropoda</taxon>
        <taxon>Chelicerata</taxon>
        <taxon>Arachnida</taxon>
        <taxon>Araneae</taxon>
        <taxon>Araneomorphae</taxon>
        <taxon>Entelegynae</taxon>
        <taxon>Araneoidea</taxon>
        <taxon>Araneidae</taxon>
        <taxon>Caerostris</taxon>
    </lineage>
</organism>
<name>A0AAV4NHU5_CAEEX</name>
<reference evidence="2 3" key="1">
    <citation type="submission" date="2021-06" db="EMBL/GenBank/DDBJ databases">
        <title>Caerostris extrusa draft genome.</title>
        <authorList>
            <person name="Kono N."/>
            <person name="Arakawa K."/>
        </authorList>
    </citation>
    <scope>NUCLEOTIDE SEQUENCE [LARGE SCALE GENOMIC DNA]</scope>
</reference>
<accession>A0AAV4NHU5</accession>
<evidence type="ECO:0000256" key="1">
    <source>
        <dbReference type="SAM" id="MobiDB-lite"/>
    </source>
</evidence>